<accession>A0A9W7SVT8</accession>
<name>A0A9W7SVT8_9PEZI</name>
<dbReference type="Proteomes" id="UP001138500">
    <property type="component" value="Unassembled WGS sequence"/>
</dbReference>
<dbReference type="AlphaFoldDB" id="A0A9W7SVT8"/>
<comment type="caution">
    <text evidence="2">The sequence shown here is derived from an EMBL/GenBank/DDBJ whole genome shotgun (WGS) entry which is preliminary data.</text>
</comment>
<proteinExistence type="predicted"/>
<reference evidence="2 3" key="1">
    <citation type="journal article" date="2018" name="IMA Fungus">
        <title>IMA Genome-F 10: Nine draft genome sequences of Claviceps purpurea s.lat., including C. arundinis, C. humidiphila, and C. cf. spartinae, pseudomolecules for the pitch canker pathogen Fusarium circinatum, draft genome of Davidsoniella eucalypti, Grosmannia galeiformis, Quambalaria eucalypti, and Teratosphaeria destructans.</title>
        <authorList>
            <person name="Wingfield B.D."/>
            <person name="Liu M."/>
            <person name="Nguyen H.D."/>
            <person name="Lane F.A."/>
            <person name="Morgan S.W."/>
            <person name="De Vos L."/>
            <person name="Wilken P.M."/>
            <person name="Duong T.A."/>
            <person name="Aylward J."/>
            <person name="Coetzee M.P."/>
            <person name="Dadej K."/>
            <person name="De Beer Z.W."/>
            <person name="Findlay W."/>
            <person name="Havenga M."/>
            <person name="Kolarik M."/>
            <person name="Menzies J.G."/>
            <person name="Naidoo K."/>
            <person name="Pochopski O."/>
            <person name="Shoukouhi P."/>
            <person name="Santana Q.C."/>
            <person name="Seifert K.A."/>
            <person name="Soal N."/>
            <person name="Steenkamp E.T."/>
            <person name="Tatham C.T."/>
            <person name="van der Nest M.A."/>
            <person name="Wingfield M.J."/>
        </authorList>
    </citation>
    <scope>NUCLEOTIDE SEQUENCE [LARGE SCALE GENOMIC DNA]</scope>
    <source>
        <strain evidence="2">CMW44962</strain>
    </source>
</reference>
<dbReference type="OrthoDB" id="5327538at2759"/>
<reference evidence="2 3" key="2">
    <citation type="journal article" date="2021" name="Curr. Genet.">
        <title>Genetic response to nitrogen starvation in the aggressive Eucalyptus foliar pathogen Teratosphaeria destructans.</title>
        <authorList>
            <person name="Havenga M."/>
            <person name="Wingfield B.D."/>
            <person name="Wingfield M.J."/>
            <person name="Dreyer L.L."/>
            <person name="Roets F."/>
            <person name="Aylward J."/>
        </authorList>
    </citation>
    <scope>NUCLEOTIDE SEQUENCE [LARGE SCALE GENOMIC DNA]</scope>
    <source>
        <strain evidence="2">CMW44962</strain>
    </source>
</reference>
<keyword evidence="3" id="KW-1185">Reference proteome</keyword>
<sequence length="530" mass="58590">MCTKQDRPRSVLANKPSLAASFASISSAASATSAASSRTGCSKLLFGEIDTHSDRSADSYASVCSFVLCDSGTFLRFWLDDQCRHTFLSFVPQADLARLRLACHDFSARAAPALFNDLKITFRTSTFTKPAKLAALDRLGSHVKALRFDIPHTRDTVLPPLVDPDTGDELSFTYTPQVQPLSSRRPKYGDRETTDILNRQYPALFHAATNVPAFGRAVSAFVNLERLSVACPGYDASTRYRRSAVDFALISLRIAMEQNGLQALRSLTLAPIHPGGLLYLSPLIGYGASPRSVSRWASIEHLTIHSTSLPRNTPRGPDEPDHMKLLQTYLRNFQANLTTFDFRWIGVKGPLPIQRPTTPAPINGQHPAHRGGSMGPPERPTTKRRASDPLQFPKVKHVEVENISCSATDISAFVATHKRTLEEFNLEDVSLTSGTWDEALAPLTRPAQSHRRDEVADIPIMLSPTAAAVYPMPMERVESVRQGSRHRSMRLSKWLPGRKSRSASTRKARDGLLGYEEPLKRVLGGVLPWR</sequence>
<evidence type="ECO:0000256" key="1">
    <source>
        <dbReference type="SAM" id="MobiDB-lite"/>
    </source>
</evidence>
<gene>
    <name evidence="2" type="ORF">Tdes44962_MAKER08737</name>
</gene>
<feature type="region of interest" description="Disordered" evidence="1">
    <location>
        <begin position="355"/>
        <end position="389"/>
    </location>
</feature>
<dbReference type="EMBL" id="RIBY02001046">
    <property type="protein sequence ID" value="KAH9833904.1"/>
    <property type="molecule type" value="Genomic_DNA"/>
</dbReference>
<protein>
    <submittedName>
        <fullName evidence="2">Uncharacterized protein</fullName>
    </submittedName>
</protein>
<organism evidence="2 3">
    <name type="scientific">Teratosphaeria destructans</name>
    <dbReference type="NCBI Taxonomy" id="418781"/>
    <lineage>
        <taxon>Eukaryota</taxon>
        <taxon>Fungi</taxon>
        <taxon>Dikarya</taxon>
        <taxon>Ascomycota</taxon>
        <taxon>Pezizomycotina</taxon>
        <taxon>Dothideomycetes</taxon>
        <taxon>Dothideomycetidae</taxon>
        <taxon>Mycosphaerellales</taxon>
        <taxon>Teratosphaeriaceae</taxon>
        <taxon>Teratosphaeria</taxon>
    </lineage>
</organism>
<evidence type="ECO:0000313" key="3">
    <source>
        <dbReference type="Proteomes" id="UP001138500"/>
    </source>
</evidence>
<evidence type="ECO:0000313" key="2">
    <source>
        <dbReference type="EMBL" id="KAH9833904.1"/>
    </source>
</evidence>